<dbReference type="InterPro" id="IPR050297">
    <property type="entry name" value="LipidA_mod_glycosyltrf_83"/>
</dbReference>
<evidence type="ECO:0000256" key="8">
    <source>
        <dbReference type="SAM" id="Phobius"/>
    </source>
</evidence>
<keyword evidence="6 8" id="KW-1133">Transmembrane helix</keyword>
<keyword evidence="2" id="KW-1003">Cell membrane</keyword>
<keyword evidence="4" id="KW-0808">Transferase</keyword>
<dbReference type="Proteomes" id="UP000659698">
    <property type="component" value="Unassembled WGS sequence"/>
</dbReference>
<dbReference type="PANTHER" id="PTHR33908">
    <property type="entry name" value="MANNOSYLTRANSFERASE YKCB-RELATED"/>
    <property type="match status" value="1"/>
</dbReference>
<feature type="transmembrane region" description="Helical" evidence="8">
    <location>
        <begin position="392"/>
        <end position="411"/>
    </location>
</feature>
<evidence type="ECO:0000256" key="4">
    <source>
        <dbReference type="ARBA" id="ARBA00022679"/>
    </source>
</evidence>
<feature type="transmembrane region" description="Helical" evidence="8">
    <location>
        <begin position="31"/>
        <end position="47"/>
    </location>
</feature>
<dbReference type="InterPro" id="IPR038731">
    <property type="entry name" value="RgtA/B/C-like"/>
</dbReference>
<feature type="transmembrane region" description="Helical" evidence="8">
    <location>
        <begin position="305"/>
        <end position="327"/>
    </location>
</feature>
<sequence>MLAHLVRTPVFVYKEPVAAVAKTKADAGWKWMLWVLLGLGVFLRVFHYVDNRSLWLDEIYLASSLVNMDFAGLVLSDLEYQQKAPLGFLLLCKVAVLILGKSEMALRFVPLVCGLLSLFLFQSVCKYFLKLPGVTVAVGILALAPPLVYHTVEIKQYSTELLASILCLYLYTRFHRRQEISSLVLWGCWGALIIWFSFASIFVLAGMAMGIFLYHLSRKEWKILLRLSLPFLMWGCSFAVNYLLFTYKHADSAWLIHYFKIRSGFMPFPPESVRDLLWPIRKGGNRLIRFPLGLLWEVPETATGFWVYFLKKPLIPLICIGTGLLLLLKKDRKFLLVLLLPYFLAVAASALEKYPLYERLTVFLAPLLILIVAVGCERVIQMLQPVNKKAAVLFSLLLLGAPFWTSAKQIIDPSLFGGFKKAYYREALLLINNQFKEGDAVYVYWNMVTPYRFYKQTYGLTYDASVGSDVRGISRNSAEYFTRLGPEIKSAGTGKRVWLLYSKNRGVKIGEFDQQPAWYFREVIGGEKLYQKFAALGKEIYVYDAPELKVCLFEIPSQ</sequence>
<evidence type="ECO:0000256" key="7">
    <source>
        <dbReference type="ARBA" id="ARBA00023136"/>
    </source>
</evidence>
<feature type="transmembrane region" description="Helical" evidence="8">
    <location>
        <begin position="363"/>
        <end position="380"/>
    </location>
</feature>
<evidence type="ECO:0000256" key="5">
    <source>
        <dbReference type="ARBA" id="ARBA00022692"/>
    </source>
</evidence>
<feature type="transmembrane region" description="Helical" evidence="8">
    <location>
        <begin position="223"/>
        <end position="245"/>
    </location>
</feature>
<comment type="subcellular location">
    <subcellularLocation>
        <location evidence="1">Cell membrane</location>
        <topology evidence="1">Multi-pass membrane protein</topology>
    </subcellularLocation>
</comment>
<dbReference type="PANTHER" id="PTHR33908:SF11">
    <property type="entry name" value="MEMBRANE PROTEIN"/>
    <property type="match status" value="1"/>
</dbReference>
<keyword evidence="3" id="KW-0328">Glycosyltransferase</keyword>
<evidence type="ECO:0000313" key="11">
    <source>
        <dbReference type="Proteomes" id="UP000659698"/>
    </source>
</evidence>
<feature type="transmembrane region" description="Helical" evidence="8">
    <location>
        <begin position="127"/>
        <end position="149"/>
    </location>
</feature>
<evidence type="ECO:0000259" key="9">
    <source>
        <dbReference type="Pfam" id="PF13231"/>
    </source>
</evidence>
<reference evidence="10 11" key="1">
    <citation type="journal article" date="2019" name="Int. J. Syst. Evol. Microbiol.">
        <title>Rufibacter sediminis sp. nov., isolated from freshwater lake sediment.</title>
        <authorList>
            <person name="Qu J.H."/>
            <person name="Zhang L.J."/>
            <person name="Fu Y.H."/>
            <person name="Li H.F."/>
        </authorList>
    </citation>
    <scope>NUCLEOTIDE SEQUENCE [LARGE SCALE GENOMIC DNA]</scope>
    <source>
        <strain evidence="10 11">H-1</strain>
    </source>
</reference>
<evidence type="ECO:0000256" key="3">
    <source>
        <dbReference type="ARBA" id="ARBA00022676"/>
    </source>
</evidence>
<evidence type="ECO:0000256" key="2">
    <source>
        <dbReference type="ARBA" id="ARBA00022475"/>
    </source>
</evidence>
<feature type="transmembrane region" description="Helical" evidence="8">
    <location>
        <begin position="334"/>
        <end position="351"/>
    </location>
</feature>
<dbReference type="RefSeq" id="WP_186634361.1">
    <property type="nucleotide sequence ID" value="NZ_JACOAF010000016.1"/>
</dbReference>
<gene>
    <name evidence="10" type="ORF">H7U12_05795</name>
</gene>
<dbReference type="EMBL" id="JACOAF010000016">
    <property type="protein sequence ID" value="MBC3539184.1"/>
    <property type="molecule type" value="Genomic_DNA"/>
</dbReference>
<organism evidence="10 11">
    <name type="scientific">Rufibacter sediminis</name>
    <dbReference type="NCBI Taxonomy" id="2762756"/>
    <lineage>
        <taxon>Bacteria</taxon>
        <taxon>Pseudomonadati</taxon>
        <taxon>Bacteroidota</taxon>
        <taxon>Cytophagia</taxon>
        <taxon>Cytophagales</taxon>
        <taxon>Hymenobacteraceae</taxon>
        <taxon>Rufibacter</taxon>
    </lineage>
</organism>
<comment type="caution">
    <text evidence="10">The sequence shown here is derived from an EMBL/GenBank/DDBJ whole genome shotgun (WGS) entry which is preliminary data.</text>
</comment>
<feature type="domain" description="Glycosyltransferase RgtA/B/C/D-like" evidence="9">
    <location>
        <begin position="85"/>
        <end position="234"/>
    </location>
</feature>
<evidence type="ECO:0000313" key="10">
    <source>
        <dbReference type="EMBL" id="MBC3539184.1"/>
    </source>
</evidence>
<accession>A0ABR6VQL9</accession>
<dbReference type="Pfam" id="PF13231">
    <property type="entry name" value="PMT_2"/>
    <property type="match status" value="1"/>
</dbReference>
<name>A0ABR6VQL9_9BACT</name>
<protein>
    <submittedName>
        <fullName evidence="10">Glycosyltransferase family 39 protein</fullName>
    </submittedName>
</protein>
<feature type="transmembrane region" description="Helical" evidence="8">
    <location>
        <begin position="192"/>
        <end position="216"/>
    </location>
</feature>
<evidence type="ECO:0000256" key="1">
    <source>
        <dbReference type="ARBA" id="ARBA00004651"/>
    </source>
</evidence>
<keyword evidence="11" id="KW-1185">Reference proteome</keyword>
<proteinExistence type="predicted"/>
<evidence type="ECO:0000256" key="6">
    <source>
        <dbReference type="ARBA" id="ARBA00022989"/>
    </source>
</evidence>
<feature type="transmembrane region" description="Helical" evidence="8">
    <location>
        <begin position="105"/>
        <end position="121"/>
    </location>
</feature>
<keyword evidence="7 8" id="KW-0472">Membrane</keyword>
<keyword evidence="5 8" id="KW-0812">Transmembrane</keyword>